<keyword evidence="5" id="KW-0637">Prenyltransferase</keyword>
<evidence type="ECO:0000256" key="7">
    <source>
        <dbReference type="ARBA" id="ARBA00022737"/>
    </source>
</evidence>
<comment type="similarity">
    <text evidence="2">Belongs to the protein prenyltransferase subunit alpha family.</text>
</comment>
<evidence type="ECO:0000256" key="14">
    <source>
        <dbReference type="SAM" id="MobiDB-lite"/>
    </source>
</evidence>
<organism evidence="15 16">
    <name type="scientific">Testicularia cyperi</name>
    <dbReference type="NCBI Taxonomy" id="1882483"/>
    <lineage>
        <taxon>Eukaryota</taxon>
        <taxon>Fungi</taxon>
        <taxon>Dikarya</taxon>
        <taxon>Basidiomycota</taxon>
        <taxon>Ustilaginomycotina</taxon>
        <taxon>Ustilaginomycetes</taxon>
        <taxon>Ustilaginales</taxon>
        <taxon>Anthracoideaceae</taxon>
        <taxon>Testicularia</taxon>
    </lineage>
</organism>
<dbReference type="PANTHER" id="PTHR11129:SF1">
    <property type="entry name" value="PROTEIN FARNESYLTRANSFERASE_GERANYLGERANYLTRANSFERASE TYPE-1 SUBUNIT ALPHA"/>
    <property type="match status" value="1"/>
</dbReference>
<dbReference type="GO" id="GO:0005965">
    <property type="term" value="C:protein farnesyltransferase complex"/>
    <property type="evidence" value="ECO:0007669"/>
    <property type="project" value="TreeGrafter"/>
</dbReference>
<dbReference type="EC" id="2.5.1.58" evidence="4"/>
<evidence type="ECO:0000256" key="8">
    <source>
        <dbReference type="ARBA" id="ARBA00022842"/>
    </source>
</evidence>
<dbReference type="OrthoDB" id="10255768at2759"/>
<dbReference type="GO" id="GO:0005953">
    <property type="term" value="C:CAAX-protein geranylgeranyltransferase complex"/>
    <property type="evidence" value="ECO:0007669"/>
    <property type="project" value="TreeGrafter"/>
</dbReference>
<evidence type="ECO:0000256" key="6">
    <source>
        <dbReference type="ARBA" id="ARBA00022679"/>
    </source>
</evidence>
<evidence type="ECO:0000256" key="4">
    <source>
        <dbReference type="ARBA" id="ARBA00012702"/>
    </source>
</evidence>
<dbReference type="PROSITE" id="PS51147">
    <property type="entry name" value="PFTA"/>
    <property type="match status" value="4"/>
</dbReference>
<evidence type="ECO:0000256" key="9">
    <source>
        <dbReference type="ARBA" id="ARBA00040965"/>
    </source>
</evidence>
<dbReference type="EC" id="2.5.1.59" evidence="3"/>
<dbReference type="GO" id="GO:0004660">
    <property type="term" value="F:protein farnesyltransferase activity"/>
    <property type="evidence" value="ECO:0007669"/>
    <property type="project" value="UniProtKB-EC"/>
</dbReference>
<dbReference type="GO" id="GO:0004662">
    <property type="term" value="F:CAAX-protein geranylgeranyltransferase activity"/>
    <property type="evidence" value="ECO:0007669"/>
    <property type="project" value="UniProtKB-EC"/>
</dbReference>
<proteinExistence type="inferred from homology"/>
<dbReference type="SUPFAM" id="SSF48439">
    <property type="entry name" value="Protein prenylyltransferase"/>
    <property type="match status" value="1"/>
</dbReference>
<evidence type="ECO:0000256" key="3">
    <source>
        <dbReference type="ARBA" id="ARBA00012700"/>
    </source>
</evidence>
<evidence type="ECO:0000256" key="5">
    <source>
        <dbReference type="ARBA" id="ARBA00022602"/>
    </source>
</evidence>
<keyword evidence="16" id="KW-1185">Reference proteome</keyword>
<feature type="region of interest" description="Disordered" evidence="14">
    <location>
        <begin position="372"/>
        <end position="391"/>
    </location>
</feature>
<evidence type="ECO:0000256" key="13">
    <source>
        <dbReference type="ARBA" id="ARBA00043219"/>
    </source>
</evidence>
<dbReference type="Gene3D" id="1.25.40.120">
    <property type="entry name" value="Protein prenylyltransferase"/>
    <property type="match status" value="1"/>
</dbReference>
<evidence type="ECO:0000313" key="16">
    <source>
        <dbReference type="Proteomes" id="UP000246740"/>
    </source>
</evidence>
<keyword evidence="8" id="KW-0460">Magnesium</keyword>
<evidence type="ECO:0000256" key="2">
    <source>
        <dbReference type="ARBA" id="ARBA00006734"/>
    </source>
</evidence>
<dbReference type="InParanoid" id="A0A317XRB0"/>
<dbReference type="STRING" id="1882483.A0A317XRB0"/>
<gene>
    <name evidence="15" type="ORF">BCV70DRAFT_200048</name>
</gene>
<sequence>MAAATASSSTSSSESILTQICAPYLPFDAASSVWDDITPVYQSETASPMCPIMYAPAYSSAMDLYRALVAADSPTCPTGNATPEYSARALALTQHLIQLNPSHYSIWHFRAQILLNSASFENNRDQILAAELEFLDNLAHQNMKSYQVWQHRRIVVAALGDPSRELGFVTENLDKDAKNYHTWAYRQWVLAHFGGLPIQDPTCSKARIQAGRGAAAFPHLWDGELAYVDQLLDQDIRNNSAWNHRWFCVFGRYGHTGAPVQARNAASSSTAVQDDDEEAQQALGQTIDFEIAYTKARIATAPNNPSAWNYFRALHTGIPSCRRGLSASLPFAKNLVSTPLEAERDPRVDQQGRSPPQALEWWLDSIAEPSQLQPQPQSQLQSQQPADTQSKTETLRLAESLVKRLLVADPVRKRFWAYRFKQITAAVRAVPSTA</sequence>
<dbReference type="AlphaFoldDB" id="A0A317XRB0"/>
<feature type="compositionally biased region" description="Low complexity" evidence="14">
    <location>
        <begin position="372"/>
        <end position="385"/>
    </location>
</feature>
<comment type="cofactor">
    <cofactor evidence="1">
        <name>Mg(2+)</name>
        <dbReference type="ChEBI" id="CHEBI:18420"/>
    </cofactor>
</comment>
<dbReference type="EMBL" id="KZ819192">
    <property type="protein sequence ID" value="PWZ00787.1"/>
    <property type="molecule type" value="Genomic_DNA"/>
</dbReference>
<dbReference type="Pfam" id="PF01239">
    <property type="entry name" value="PPTA"/>
    <property type="match status" value="5"/>
</dbReference>
<evidence type="ECO:0000256" key="10">
    <source>
        <dbReference type="ARBA" id="ARBA00041392"/>
    </source>
</evidence>
<reference evidence="15 16" key="1">
    <citation type="journal article" date="2018" name="Mol. Biol. Evol.">
        <title>Broad Genomic Sampling Reveals a Smut Pathogenic Ancestry of the Fungal Clade Ustilaginomycotina.</title>
        <authorList>
            <person name="Kijpornyongpan T."/>
            <person name="Mondo S.J."/>
            <person name="Barry K."/>
            <person name="Sandor L."/>
            <person name="Lee J."/>
            <person name="Lipzen A."/>
            <person name="Pangilinan J."/>
            <person name="LaButti K."/>
            <person name="Hainaut M."/>
            <person name="Henrissat B."/>
            <person name="Grigoriev I.V."/>
            <person name="Spatafora J.W."/>
            <person name="Aime M.C."/>
        </authorList>
    </citation>
    <scope>NUCLEOTIDE SEQUENCE [LARGE SCALE GENOMIC DNA]</scope>
    <source>
        <strain evidence="15 16">MCA 3645</strain>
    </source>
</reference>
<accession>A0A317XRB0</accession>
<keyword evidence="6 15" id="KW-0808">Transferase</keyword>
<keyword evidence="7" id="KW-0677">Repeat</keyword>
<name>A0A317XRB0_9BASI</name>
<evidence type="ECO:0000256" key="11">
    <source>
        <dbReference type="ARBA" id="ARBA00042436"/>
    </source>
</evidence>
<dbReference type="InterPro" id="IPR002088">
    <property type="entry name" value="Prenyl_trans_a"/>
</dbReference>
<evidence type="ECO:0000256" key="1">
    <source>
        <dbReference type="ARBA" id="ARBA00001946"/>
    </source>
</evidence>
<evidence type="ECO:0000256" key="12">
    <source>
        <dbReference type="ARBA" id="ARBA00043086"/>
    </source>
</evidence>
<protein>
    <recommendedName>
        <fullName evidence="9">Protein farnesyltransferase/geranylgeranyltransferase type-1 subunit alpha</fullName>
        <ecNumber evidence="4">2.5.1.58</ecNumber>
        <ecNumber evidence="3">2.5.1.59</ecNumber>
    </recommendedName>
    <alternativeName>
        <fullName evidence="12">CAAX farnesyltransferase subunit alpha</fullName>
    </alternativeName>
    <alternativeName>
        <fullName evidence="11">FTase-alpha</fullName>
    </alternativeName>
    <alternativeName>
        <fullName evidence="10">Ras proteins prenyltransferase subunit alpha</fullName>
    </alternativeName>
    <alternativeName>
        <fullName evidence="13">Type I protein geranyl-geranyltransferase subunit alpha</fullName>
    </alternativeName>
</protein>
<evidence type="ECO:0000313" key="15">
    <source>
        <dbReference type="EMBL" id="PWZ00787.1"/>
    </source>
</evidence>
<dbReference type="Proteomes" id="UP000246740">
    <property type="component" value="Unassembled WGS sequence"/>
</dbReference>
<dbReference type="PANTHER" id="PTHR11129">
    <property type="entry name" value="PROTEIN FARNESYLTRANSFERASE ALPHA SUBUNIT/RAB GERANYLGERANYL TRANSFERASE ALPHA SUBUNIT"/>
    <property type="match status" value="1"/>
</dbReference>